<dbReference type="EMBL" id="OX597831">
    <property type="protein sequence ID" value="CAI9735727.1"/>
    <property type="molecule type" value="Genomic_DNA"/>
</dbReference>
<sequence>MCDIVLVIIPQLLKTEWLWNLVLKHWQYLCFMGAHSNGVSSFLIDETSAAAAVSNYAQSICLTKRKRKS</sequence>
<keyword evidence="2" id="KW-1185">Reference proteome</keyword>
<accession>A0AA36FFI5</accession>
<organism evidence="1 2">
    <name type="scientific">Octopus vulgaris</name>
    <name type="common">Common octopus</name>
    <dbReference type="NCBI Taxonomy" id="6645"/>
    <lineage>
        <taxon>Eukaryota</taxon>
        <taxon>Metazoa</taxon>
        <taxon>Spiralia</taxon>
        <taxon>Lophotrochozoa</taxon>
        <taxon>Mollusca</taxon>
        <taxon>Cephalopoda</taxon>
        <taxon>Coleoidea</taxon>
        <taxon>Octopodiformes</taxon>
        <taxon>Octopoda</taxon>
        <taxon>Incirrata</taxon>
        <taxon>Octopodidae</taxon>
        <taxon>Octopus</taxon>
    </lineage>
</organism>
<proteinExistence type="predicted"/>
<gene>
    <name evidence="1" type="ORF">OCTVUL_1B016612</name>
</gene>
<name>A0AA36FFI5_OCTVU</name>
<evidence type="ECO:0000313" key="1">
    <source>
        <dbReference type="EMBL" id="CAI9735727.1"/>
    </source>
</evidence>
<dbReference type="Proteomes" id="UP001162480">
    <property type="component" value="Chromosome 18"/>
</dbReference>
<evidence type="ECO:0000313" key="2">
    <source>
        <dbReference type="Proteomes" id="UP001162480"/>
    </source>
</evidence>
<reference evidence="1" key="1">
    <citation type="submission" date="2023-08" db="EMBL/GenBank/DDBJ databases">
        <authorList>
            <person name="Alioto T."/>
            <person name="Alioto T."/>
            <person name="Gomez Garrido J."/>
        </authorList>
    </citation>
    <scope>NUCLEOTIDE SEQUENCE</scope>
</reference>
<dbReference type="AlphaFoldDB" id="A0AA36FFI5"/>
<protein>
    <submittedName>
        <fullName evidence="1">Uncharacterized protein</fullName>
    </submittedName>
</protein>